<dbReference type="InterPro" id="IPR038538">
    <property type="entry name" value="MTERF_sf"/>
</dbReference>
<evidence type="ECO:0000313" key="4">
    <source>
        <dbReference type="EMBL" id="KAK9193876.1"/>
    </source>
</evidence>
<comment type="similarity">
    <text evidence="1">Belongs to the mTERF family.</text>
</comment>
<evidence type="ECO:0000256" key="1">
    <source>
        <dbReference type="ARBA" id="ARBA00007692"/>
    </source>
</evidence>
<keyword evidence="2" id="KW-0805">Transcription regulation</keyword>
<dbReference type="PANTHER" id="PTHR13068:SF38">
    <property type="entry name" value="TRANSCRIPTION TERMINATION FACTOR FAMILY PROTEIN"/>
    <property type="match status" value="1"/>
</dbReference>
<evidence type="ECO:0000256" key="2">
    <source>
        <dbReference type="ARBA" id="ARBA00022472"/>
    </source>
</evidence>
<dbReference type="SMART" id="SM00733">
    <property type="entry name" value="Mterf"/>
    <property type="match status" value="9"/>
</dbReference>
<organism evidence="4 5">
    <name type="scientific">Citrus x changshan-huyou</name>
    <dbReference type="NCBI Taxonomy" id="2935761"/>
    <lineage>
        <taxon>Eukaryota</taxon>
        <taxon>Viridiplantae</taxon>
        <taxon>Streptophyta</taxon>
        <taxon>Embryophyta</taxon>
        <taxon>Tracheophyta</taxon>
        <taxon>Spermatophyta</taxon>
        <taxon>Magnoliopsida</taxon>
        <taxon>eudicotyledons</taxon>
        <taxon>Gunneridae</taxon>
        <taxon>Pentapetalae</taxon>
        <taxon>rosids</taxon>
        <taxon>malvids</taxon>
        <taxon>Sapindales</taxon>
        <taxon>Rutaceae</taxon>
        <taxon>Aurantioideae</taxon>
        <taxon>Citrus</taxon>
    </lineage>
</organism>
<name>A0AAP0QM93_9ROSI</name>
<keyword evidence="3" id="KW-0809">Transit peptide</keyword>
<dbReference type="GO" id="GO:0006353">
    <property type="term" value="P:DNA-templated transcription termination"/>
    <property type="evidence" value="ECO:0007669"/>
    <property type="project" value="UniProtKB-KW"/>
</dbReference>
<dbReference type="GO" id="GO:0003676">
    <property type="term" value="F:nucleic acid binding"/>
    <property type="evidence" value="ECO:0007669"/>
    <property type="project" value="InterPro"/>
</dbReference>
<accession>A0AAP0QM93</accession>
<dbReference type="Proteomes" id="UP001428341">
    <property type="component" value="Unassembled WGS sequence"/>
</dbReference>
<sequence>MIDLQKRRIASILGRVSSNFVENPKKSLKIPFLPTGSFYFAQTPRLFSKSLPFSNENVSKSPFVRKEAQAAMLEYLHLTRNLPFMDAEHMSKNSPHFVEKLIERFENQLDVQRLIARFLRYHPINEFEPFFESLGLKPCEYSPFLPLNLMFLSDDELLLENYHVLCNYGVARNKIGKILKEAREVFQFDVGVFQSKLHAYEMLGLSQSFISKVIVCSPYLLIGDVNTEFVEVLEILKSMEIESCWIEEHLLEQETFNWSMMLRFLRLFRNLGCSDEQLGGLIRQHPGLLFEGSGSIALTMIGLLLKFGSTRNELCSIFLQFPQIEVRKFLLNLNQCLLFLFEIKMKVDEIGKILRCHFLLVGSCTLKKTNTILAYLNVGKKRLCEYIQENPLELKKLALGSRVGRLPAEKERSQLLRTKFLLDVGYVENSNEMAKALKHFRGRGAELQERFDCLVNAGLDRKDVCEMIRVSPQILNMKKDVIKSKIDFLVNYLGYPLSFLVSFPSYFNYTEERIKLRFLMYNWLKDEGWIEASLVILDQSLRLVTVMNHLQKLRTTYILRWVASNCFQNHIRSSETLFRLIGSFYFVQNPRLYRTKKIVKPDNDAYCDVSSGGDVSKVPIATREAQAALLEYLHSTRNLQFLDAEHMSKNSPYFLEKILNKVGNDNEENIGRAITRFFRYHPVNEFEPFFESLGLKPCEYSHLLPRDLIFLNDDDLLLENYHVLCNYGFARKKIGMIYKEATEVFRYDFGVLRSKLQAFEKLGLSQLFVRKVIVRNPKFLVGDVNLEFIKVLEILKSMGIEFSWIGEHSTEQSTFNWRTMFSFLSFCSKIGCSEEQLRILIRQHPEILFEDSGNMALSLVGFLLKFGTSMNEICLMFQQFPQIKLGEFFTNLRQCVVFLNEIEMEAKEIGNIVRTHPVLLGTCALKKTSSLLTILKVGRKRLCAIILEDPQEMKKWVMGCRLKPLPRLQLKEEESDTLKAEFLLEVGFEENSKQFETALKDLRTRARDLRERFDLIVEAGLERKDVCDMVRVAPLILKQKKEVLKTKIDYFVNDFGYPISSLKPFPQYLMYNMKTVKCRLSMYNWLKDRKLVEPTLALSTIITCSDKLFVTRYVNRHPGGHQVWQSLKNSD</sequence>
<comment type="caution">
    <text evidence="4">The sequence shown here is derived from an EMBL/GenBank/DDBJ whole genome shotgun (WGS) entry which is preliminary data.</text>
</comment>
<evidence type="ECO:0000313" key="5">
    <source>
        <dbReference type="Proteomes" id="UP001428341"/>
    </source>
</evidence>
<dbReference type="PANTHER" id="PTHR13068">
    <property type="entry name" value="CGI-12 PROTEIN-RELATED"/>
    <property type="match status" value="1"/>
</dbReference>
<keyword evidence="2" id="KW-0806">Transcription termination</keyword>
<proteinExistence type="inferred from homology"/>
<protein>
    <recommendedName>
        <fullName evidence="6">Transcription termination factor MTEF18, mitochondrial</fullName>
    </recommendedName>
</protein>
<keyword evidence="5" id="KW-1185">Reference proteome</keyword>
<dbReference type="AlphaFoldDB" id="A0AAP0QM93"/>
<evidence type="ECO:0000256" key="3">
    <source>
        <dbReference type="ARBA" id="ARBA00022946"/>
    </source>
</evidence>
<evidence type="ECO:0008006" key="6">
    <source>
        <dbReference type="Google" id="ProtNLM"/>
    </source>
</evidence>
<dbReference type="Gene3D" id="1.25.70.10">
    <property type="entry name" value="Transcription termination factor 3, mitochondrial"/>
    <property type="match status" value="2"/>
</dbReference>
<dbReference type="Pfam" id="PF02536">
    <property type="entry name" value="mTERF"/>
    <property type="match status" value="4"/>
</dbReference>
<gene>
    <name evidence="4" type="ORF">WN944_004576</name>
</gene>
<dbReference type="EMBL" id="JBCGBO010000006">
    <property type="protein sequence ID" value="KAK9193876.1"/>
    <property type="molecule type" value="Genomic_DNA"/>
</dbReference>
<dbReference type="FunFam" id="1.25.70.10:FF:000019">
    <property type="entry name" value="mTERF family protein"/>
    <property type="match status" value="2"/>
</dbReference>
<reference evidence="4 5" key="1">
    <citation type="submission" date="2024-05" db="EMBL/GenBank/DDBJ databases">
        <title>Haplotype-resolved chromosome-level genome assembly of Huyou (Citrus changshanensis).</title>
        <authorList>
            <person name="Miao C."/>
            <person name="Chen W."/>
            <person name="Wu Y."/>
            <person name="Wang L."/>
            <person name="Zhao S."/>
            <person name="Grierson D."/>
            <person name="Xu C."/>
            <person name="Chen K."/>
        </authorList>
    </citation>
    <scope>NUCLEOTIDE SEQUENCE [LARGE SCALE GENOMIC DNA]</scope>
    <source>
        <strain evidence="4">01-14</strain>
        <tissue evidence="4">Leaf</tissue>
    </source>
</reference>
<keyword evidence="2" id="KW-0804">Transcription</keyword>
<dbReference type="InterPro" id="IPR003690">
    <property type="entry name" value="MTERF"/>
</dbReference>